<organism evidence="1 2">
    <name type="scientific">Paramecium octaurelia</name>
    <dbReference type="NCBI Taxonomy" id="43137"/>
    <lineage>
        <taxon>Eukaryota</taxon>
        <taxon>Sar</taxon>
        <taxon>Alveolata</taxon>
        <taxon>Ciliophora</taxon>
        <taxon>Intramacronucleata</taxon>
        <taxon>Oligohymenophorea</taxon>
        <taxon>Peniculida</taxon>
        <taxon>Parameciidae</taxon>
        <taxon>Paramecium</taxon>
    </lineage>
</organism>
<reference evidence="1" key="1">
    <citation type="submission" date="2021-01" db="EMBL/GenBank/DDBJ databases">
        <authorList>
            <consortium name="Genoscope - CEA"/>
            <person name="William W."/>
        </authorList>
    </citation>
    <scope>NUCLEOTIDE SEQUENCE</scope>
</reference>
<dbReference type="OrthoDB" id="298934at2759"/>
<dbReference type="Proteomes" id="UP000683925">
    <property type="component" value="Unassembled WGS sequence"/>
</dbReference>
<comment type="caution">
    <text evidence="1">The sequence shown here is derived from an EMBL/GenBank/DDBJ whole genome shotgun (WGS) entry which is preliminary data.</text>
</comment>
<accession>A0A8S1UQA8</accession>
<evidence type="ECO:0000313" key="1">
    <source>
        <dbReference type="EMBL" id="CAD8164696.1"/>
    </source>
</evidence>
<protein>
    <submittedName>
        <fullName evidence="1">Uncharacterized protein</fullName>
    </submittedName>
</protein>
<proteinExistence type="predicted"/>
<dbReference type="OMA" id="CCQQMPV"/>
<sequence>MGCCQQMPVKEKLQNFEAGQISFKEEISPKTLQMQPFSLNLIKGDTDSIDNLENVERLGSTCVDNALNEKQPSRIEKEENVEFKDDVFINLRQTQNPLQLVRDSSSKNLNKKFIGML</sequence>
<evidence type="ECO:0000313" key="2">
    <source>
        <dbReference type="Proteomes" id="UP000683925"/>
    </source>
</evidence>
<dbReference type="EMBL" id="CAJJDP010000045">
    <property type="protein sequence ID" value="CAD8164696.1"/>
    <property type="molecule type" value="Genomic_DNA"/>
</dbReference>
<keyword evidence="2" id="KW-1185">Reference proteome</keyword>
<gene>
    <name evidence="1" type="ORF">POCTA_138.1.T0450183</name>
</gene>
<name>A0A8S1UQA8_PAROT</name>
<dbReference type="AlphaFoldDB" id="A0A8S1UQA8"/>